<reference evidence="3" key="1">
    <citation type="submission" date="2020-02" db="EMBL/GenBank/DDBJ databases">
        <title>Genomic and physiological characterization of two novel Nitrospinaceae genera.</title>
        <authorList>
            <person name="Mueller A.J."/>
            <person name="Jung M.-Y."/>
            <person name="Strachan C.R."/>
            <person name="Herbold C.W."/>
            <person name="Kirkegaard R.H."/>
            <person name="Daims H."/>
        </authorList>
    </citation>
    <scope>NUCLEOTIDE SEQUENCE [LARGE SCALE GENOMIC DNA]</scope>
</reference>
<name>A0A7T0C0S4_9BACT</name>
<proteinExistence type="predicted"/>
<evidence type="ECO:0000313" key="2">
    <source>
        <dbReference type="EMBL" id="QPJ64449.1"/>
    </source>
</evidence>
<dbReference type="AlphaFoldDB" id="A0A7T0C0S4"/>
<dbReference type="EMBL" id="CP048620">
    <property type="protein sequence ID" value="QPJ64449.1"/>
    <property type="molecule type" value="Genomic_DNA"/>
</dbReference>
<dbReference type="InterPro" id="IPR007419">
    <property type="entry name" value="BFD-like_2Fe2S-bd_dom"/>
</dbReference>
<accession>A0A7T0C0S4</accession>
<sequence length="50" mass="5546">MNKAIADGCMSFEAVRKKIGAGTGNCHAKRCREKIEKMIQDYRESTKIGA</sequence>
<organism evidence="2 3">
    <name type="scientific">Candidatus Nitrohelix vancouverensis</name>
    <dbReference type="NCBI Taxonomy" id="2705534"/>
    <lineage>
        <taxon>Bacteria</taxon>
        <taxon>Pseudomonadati</taxon>
        <taxon>Nitrospinota/Tectimicrobiota group</taxon>
        <taxon>Nitrospinota</taxon>
        <taxon>Nitrospinia</taxon>
        <taxon>Nitrospinales</taxon>
        <taxon>Nitrospinaceae</taxon>
        <taxon>Candidatus Nitrohelix</taxon>
    </lineage>
</organism>
<dbReference type="Gene3D" id="1.10.10.1100">
    <property type="entry name" value="BFD-like [2Fe-2S]-binding domain"/>
    <property type="match status" value="1"/>
</dbReference>
<evidence type="ECO:0000259" key="1">
    <source>
        <dbReference type="Pfam" id="PF04324"/>
    </source>
</evidence>
<protein>
    <submittedName>
        <fullName evidence="2">(2Fe-2S)-binding protein</fullName>
    </submittedName>
</protein>
<dbReference type="Pfam" id="PF04324">
    <property type="entry name" value="Fer2_BFD"/>
    <property type="match status" value="1"/>
</dbReference>
<gene>
    <name evidence="2" type="ORF">G3M78_03165</name>
</gene>
<feature type="domain" description="BFD-like [2Fe-2S]-binding" evidence="1">
    <location>
        <begin position="3"/>
        <end position="40"/>
    </location>
</feature>
<evidence type="ECO:0000313" key="3">
    <source>
        <dbReference type="Proteomes" id="UP000594464"/>
    </source>
</evidence>
<dbReference type="InterPro" id="IPR041854">
    <property type="entry name" value="BFD-like_2Fe2S-bd_dom_sf"/>
</dbReference>
<dbReference type="KEGG" id="nva:G3M78_03165"/>
<dbReference type="Proteomes" id="UP000594464">
    <property type="component" value="Chromosome"/>
</dbReference>